<evidence type="ECO:0000313" key="4">
    <source>
        <dbReference type="Proteomes" id="UP000803884"/>
    </source>
</evidence>
<evidence type="ECO:0000313" key="3">
    <source>
        <dbReference type="EMBL" id="KAL1590315.1"/>
    </source>
</evidence>
<dbReference type="InterPro" id="IPR015943">
    <property type="entry name" value="WD40/YVTN_repeat-like_dom_sf"/>
</dbReference>
<dbReference type="RefSeq" id="XP_069233420.1">
    <property type="nucleotide sequence ID" value="XM_069369790.1"/>
</dbReference>
<dbReference type="Gene3D" id="2.130.10.10">
    <property type="entry name" value="YVTN repeat-like/Quinoprotein amine dehydrogenase"/>
    <property type="match status" value="1"/>
</dbReference>
<dbReference type="PANTHER" id="PTHR43991">
    <property type="entry name" value="WD REPEAT PROTEIN (AFU_ORTHOLOGUE AFUA_8G05640)-RELATED"/>
    <property type="match status" value="1"/>
</dbReference>
<dbReference type="Proteomes" id="UP000803884">
    <property type="component" value="Unassembled WGS sequence"/>
</dbReference>
<dbReference type="AlphaFoldDB" id="A0AB34L3C7"/>
<dbReference type="Pfam" id="PF00400">
    <property type="entry name" value="WD40"/>
    <property type="match status" value="1"/>
</dbReference>
<evidence type="ECO:0000256" key="1">
    <source>
        <dbReference type="PROSITE-ProRule" id="PRU00221"/>
    </source>
</evidence>
<feature type="repeat" description="WD" evidence="1">
    <location>
        <begin position="540"/>
        <end position="572"/>
    </location>
</feature>
<protein>
    <recommendedName>
        <fullName evidence="5">WD40 repeat-like protein</fullName>
    </recommendedName>
</protein>
<keyword evidence="1" id="KW-0853">WD repeat</keyword>
<dbReference type="GeneID" id="96002628"/>
<dbReference type="PROSITE" id="PS50294">
    <property type="entry name" value="WD_REPEATS_REGION"/>
    <property type="match status" value="1"/>
</dbReference>
<proteinExistence type="predicted"/>
<dbReference type="SUPFAM" id="SSF50978">
    <property type="entry name" value="WD40 repeat-like"/>
    <property type="match status" value="1"/>
</dbReference>
<feature type="compositionally biased region" description="Acidic residues" evidence="2">
    <location>
        <begin position="145"/>
        <end position="156"/>
    </location>
</feature>
<dbReference type="InterPro" id="IPR001680">
    <property type="entry name" value="WD40_rpt"/>
</dbReference>
<organism evidence="3 4">
    <name type="scientific">Cladosporium halotolerans</name>
    <dbReference type="NCBI Taxonomy" id="1052096"/>
    <lineage>
        <taxon>Eukaryota</taxon>
        <taxon>Fungi</taxon>
        <taxon>Dikarya</taxon>
        <taxon>Ascomycota</taxon>
        <taxon>Pezizomycotina</taxon>
        <taxon>Dothideomycetes</taxon>
        <taxon>Dothideomycetidae</taxon>
        <taxon>Cladosporiales</taxon>
        <taxon>Cladosporiaceae</taxon>
        <taxon>Cladosporium</taxon>
    </lineage>
</organism>
<dbReference type="PROSITE" id="PS50082">
    <property type="entry name" value="WD_REPEATS_2"/>
    <property type="match status" value="1"/>
</dbReference>
<dbReference type="PANTHER" id="PTHR43991:SF12">
    <property type="entry name" value="WD REPEAT PROTEIN (AFU_ORTHOLOGUE AFUA_8G05640)"/>
    <property type="match status" value="1"/>
</dbReference>
<accession>A0AB34L3C7</accession>
<reference evidence="3 4" key="1">
    <citation type="journal article" date="2020" name="Microbiol. Resour. Announc.">
        <title>Draft Genome Sequence of a Cladosporium Species Isolated from the Mesophotic Ascidian Didemnum maculosum.</title>
        <authorList>
            <person name="Gioti A."/>
            <person name="Siaperas R."/>
            <person name="Nikolaivits E."/>
            <person name="Le Goff G."/>
            <person name="Ouazzani J."/>
            <person name="Kotoulas G."/>
            <person name="Topakas E."/>
        </authorList>
    </citation>
    <scope>NUCLEOTIDE SEQUENCE [LARGE SCALE GENOMIC DNA]</scope>
    <source>
        <strain evidence="3 4">TM138-S3</strain>
    </source>
</reference>
<sequence>MPEMYYFCSPPFKEHSFTTATTCKRARWRRPMMDRRGSKVERACMARFEEVVFAPTGSWGSGMELLEAETPLLVRGGLEVLEESEEGLRGDDGVKGEEVYAAVEEEQAGERSLANDAIEGETIGSGSVLDLDLDADFRSQNGPSESDETVAEQDESCDLETICPELLPQLDSRSNSLARSRAISHQPSCDSLRNTSALSATGMQSHFSFTPSTLNPDTQSDLSPELSLRYGGTGHYTVLSDMAETAWSVDDPRYGADVLDNLDTWDVSEPQQRLRDALIKRSDMDDSAPPVFSHQELTDQDVDVQGINWRDIGMQRVDALRNRTYLQYPSTSHQMPDEDGPTCTEAQTHYKFHYFNGLRRPKYAHHQLRHVLASSGRDLFYANASKVLRAPLSLPTQESTLLDLTKSTTTRTPIRITCLAATDSHLIAGGFDGEYALTSLDAPSPSHHEGHVTHDPNALVTHIHTHPAHRSGLPVAAFCANDQRLRLLDLTTQTFTLSHSHPHPLNAAATACGARLRAVVGDAPDALVTDAESGDVLATLKAHTDHIFACAWAPDDRVLATGAQDGKVVLWDARKWSEPLAVATSALTCARSLSFSADGGLLVSAENEDVVSVFDARGILREGERESGWEKAGGRFRQDIRFLGTVAGVAMVDGGNEMVVANGDRSLGGLMGFRRTFESGVEFDEGVTEDAGERRRRRAERKRRARGIGEGVVV</sequence>
<comment type="caution">
    <text evidence="3">The sequence shown here is derived from an EMBL/GenBank/DDBJ whole genome shotgun (WGS) entry which is preliminary data.</text>
</comment>
<evidence type="ECO:0000256" key="2">
    <source>
        <dbReference type="SAM" id="MobiDB-lite"/>
    </source>
</evidence>
<feature type="region of interest" description="Disordered" evidence="2">
    <location>
        <begin position="136"/>
        <end position="156"/>
    </location>
</feature>
<dbReference type="InterPro" id="IPR036322">
    <property type="entry name" value="WD40_repeat_dom_sf"/>
</dbReference>
<dbReference type="EMBL" id="JAAQHG020000003">
    <property type="protein sequence ID" value="KAL1590315.1"/>
    <property type="molecule type" value="Genomic_DNA"/>
</dbReference>
<dbReference type="SMART" id="SM00320">
    <property type="entry name" value="WD40"/>
    <property type="match status" value="2"/>
</dbReference>
<evidence type="ECO:0008006" key="5">
    <source>
        <dbReference type="Google" id="ProtNLM"/>
    </source>
</evidence>
<gene>
    <name evidence="3" type="ORF">WHR41_01184</name>
</gene>
<name>A0AB34L3C7_9PEZI</name>
<keyword evidence="4" id="KW-1185">Reference proteome</keyword>